<dbReference type="PROSITE" id="PS50076">
    <property type="entry name" value="DNAJ_2"/>
    <property type="match status" value="1"/>
</dbReference>
<keyword evidence="1" id="KW-0235">DNA replication</keyword>
<dbReference type="InterPro" id="IPR036869">
    <property type="entry name" value="J_dom_sf"/>
</dbReference>
<dbReference type="SUPFAM" id="SSF49493">
    <property type="entry name" value="HSP40/DnaJ peptide-binding domain"/>
    <property type="match status" value="2"/>
</dbReference>
<evidence type="ECO:0000259" key="4">
    <source>
        <dbReference type="PROSITE" id="PS50076"/>
    </source>
</evidence>
<dbReference type="GO" id="GO:0042026">
    <property type="term" value="P:protein refolding"/>
    <property type="evidence" value="ECO:0007669"/>
    <property type="project" value="TreeGrafter"/>
</dbReference>
<evidence type="ECO:0000256" key="1">
    <source>
        <dbReference type="ARBA" id="ARBA00022705"/>
    </source>
</evidence>
<dbReference type="PRINTS" id="PR00625">
    <property type="entry name" value="JDOMAIN"/>
</dbReference>
<name>A0A0A2C090_PROMR</name>
<reference evidence="6" key="1">
    <citation type="journal article" date="2014" name="Sci. Data">
        <title>Genomes of diverse isolates of the marine cyanobacterium Prochlorococcus.</title>
        <authorList>
            <person name="Biller S."/>
            <person name="Berube P."/>
            <person name="Thompson J."/>
            <person name="Kelly L."/>
            <person name="Roggensack S."/>
            <person name="Awad L."/>
            <person name="Roache-Johnson K."/>
            <person name="Ding H."/>
            <person name="Giovannoni S.J."/>
            <person name="Moore L.R."/>
            <person name="Chisholm S.W."/>
        </authorList>
    </citation>
    <scope>NUCLEOTIDE SEQUENCE [LARGE SCALE GENOMIC DNA]</scope>
    <source>
        <strain evidence="6">PAC1</strain>
    </source>
</reference>
<evidence type="ECO:0000256" key="2">
    <source>
        <dbReference type="ARBA" id="ARBA00023016"/>
    </source>
</evidence>
<dbReference type="Pfam" id="PF00226">
    <property type="entry name" value="DnaJ"/>
    <property type="match status" value="1"/>
</dbReference>
<dbReference type="Proteomes" id="UP000030392">
    <property type="component" value="Unassembled WGS sequence"/>
</dbReference>
<dbReference type="PANTHER" id="PTHR43096:SF10">
    <property type="entry name" value="CHAPERONE PROTEIN DNAJ A6, CHLOROPLASTIC"/>
    <property type="match status" value="1"/>
</dbReference>
<dbReference type="InterPro" id="IPR002939">
    <property type="entry name" value="DnaJ_C"/>
</dbReference>
<keyword evidence="3" id="KW-0143">Chaperone</keyword>
<dbReference type="SUPFAM" id="SSF46565">
    <property type="entry name" value="Chaperone J-domain"/>
    <property type="match status" value="1"/>
</dbReference>
<dbReference type="EMBL" id="JNAX01000015">
    <property type="protein sequence ID" value="KGG19738.1"/>
    <property type="molecule type" value="Genomic_DNA"/>
</dbReference>
<proteinExistence type="predicted"/>
<evidence type="ECO:0000313" key="6">
    <source>
        <dbReference type="Proteomes" id="UP000030392"/>
    </source>
</evidence>
<dbReference type="SMART" id="SM00271">
    <property type="entry name" value="DnaJ"/>
    <property type="match status" value="1"/>
</dbReference>
<dbReference type="InterPro" id="IPR001623">
    <property type="entry name" value="DnaJ_domain"/>
</dbReference>
<dbReference type="CDD" id="cd06257">
    <property type="entry name" value="DnaJ"/>
    <property type="match status" value="1"/>
</dbReference>
<dbReference type="GO" id="GO:0005737">
    <property type="term" value="C:cytoplasm"/>
    <property type="evidence" value="ECO:0007669"/>
    <property type="project" value="TreeGrafter"/>
</dbReference>
<dbReference type="InterPro" id="IPR008971">
    <property type="entry name" value="HSP40/DnaJ_pept-bd"/>
</dbReference>
<dbReference type="RefSeq" id="WP_036907542.1">
    <property type="nucleotide sequence ID" value="NZ_CP138967.1"/>
</dbReference>
<accession>A0A0A2C090</accession>
<dbReference type="GO" id="GO:0051082">
    <property type="term" value="F:unfolded protein binding"/>
    <property type="evidence" value="ECO:0007669"/>
    <property type="project" value="InterPro"/>
</dbReference>
<dbReference type="Gene3D" id="2.60.260.20">
    <property type="entry name" value="Urease metallochaperone UreE, N-terminal domain"/>
    <property type="match status" value="1"/>
</dbReference>
<sequence>MTTTVDPNYWSLLGVSPECDSNELKSAFRKEARKWHPDLNKNDVNAEERFKLINEAYAILSDPQKRSEWEKQNNKHKDIFDNRFPTYEEYIDLVLGIKTDLKSESDDQYSEHSEDEYENFEQTNFNEYVPTTSEPAPPPTLIYEDQESIVEISPDQALYGSSVEIQLQDGTLVEVLTPPFAGDGWRLRIEGAAIGCRDHFVQLKVQTEDGLRIDGLRVTYRLELFPHDALLGCAVDIPTLNGFVTLQVPPNSSTGRLLRLRGRGLEYEEYRGDQIVEIIIVLPDNLSDSELALYQRLNEISMENY</sequence>
<dbReference type="Pfam" id="PF01556">
    <property type="entry name" value="DnaJ_C"/>
    <property type="match status" value="1"/>
</dbReference>
<protein>
    <submittedName>
        <fullName evidence="5">DnaJ-class molecular chaperone CbpA</fullName>
    </submittedName>
</protein>
<comment type="caution">
    <text evidence="5">The sequence shown here is derived from an EMBL/GenBank/DDBJ whole genome shotgun (WGS) entry which is preliminary data.</text>
</comment>
<keyword evidence="2" id="KW-0346">Stress response</keyword>
<gene>
    <name evidence="5" type="ORF">EV03_2124</name>
</gene>
<feature type="domain" description="J" evidence="4">
    <location>
        <begin position="8"/>
        <end position="73"/>
    </location>
</feature>
<dbReference type="AlphaFoldDB" id="A0A0A2C090"/>
<organism evidence="5 6">
    <name type="scientific">Prochlorococcus marinus str. PAC1</name>
    <dbReference type="NCBI Taxonomy" id="59924"/>
    <lineage>
        <taxon>Bacteria</taxon>
        <taxon>Bacillati</taxon>
        <taxon>Cyanobacteriota</taxon>
        <taxon>Cyanophyceae</taxon>
        <taxon>Synechococcales</taxon>
        <taxon>Prochlorococcaceae</taxon>
        <taxon>Prochlorococcus</taxon>
    </lineage>
</organism>
<evidence type="ECO:0000256" key="3">
    <source>
        <dbReference type="ARBA" id="ARBA00023186"/>
    </source>
</evidence>
<dbReference type="GO" id="GO:0006260">
    <property type="term" value="P:DNA replication"/>
    <property type="evidence" value="ECO:0007669"/>
    <property type="project" value="UniProtKB-KW"/>
</dbReference>
<dbReference type="PANTHER" id="PTHR43096">
    <property type="entry name" value="DNAJ HOMOLOG 1, MITOCHONDRIAL-RELATED"/>
    <property type="match status" value="1"/>
</dbReference>
<dbReference type="Gene3D" id="1.10.287.110">
    <property type="entry name" value="DnaJ domain"/>
    <property type="match status" value="1"/>
</dbReference>
<evidence type="ECO:0000313" key="5">
    <source>
        <dbReference type="EMBL" id="KGG19738.1"/>
    </source>
</evidence>